<dbReference type="EMBL" id="FMZC01000002">
    <property type="protein sequence ID" value="SDC49449.1"/>
    <property type="molecule type" value="Genomic_DNA"/>
</dbReference>
<dbReference type="OrthoDB" id="200313at2"/>
<dbReference type="AlphaFoldDB" id="A0A1G6M1V5"/>
<keyword evidence="3" id="KW-1185">Reference proteome</keyword>
<proteinExistence type="predicted"/>
<dbReference type="STRING" id="187868.SAMN05192589_102307"/>
<feature type="compositionally biased region" description="Basic and acidic residues" evidence="1">
    <location>
        <begin position="1"/>
        <end position="38"/>
    </location>
</feature>
<dbReference type="Proteomes" id="UP000198781">
    <property type="component" value="Unassembled WGS sequence"/>
</dbReference>
<feature type="compositionally biased region" description="Low complexity" evidence="1">
    <location>
        <begin position="52"/>
        <end position="61"/>
    </location>
</feature>
<feature type="region of interest" description="Disordered" evidence="1">
    <location>
        <begin position="1"/>
        <end position="61"/>
    </location>
</feature>
<evidence type="ECO:0000313" key="3">
    <source>
        <dbReference type="Proteomes" id="UP000198781"/>
    </source>
</evidence>
<accession>A0A1G6M1V5</accession>
<reference evidence="2 3" key="1">
    <citation type="submission" date="2016-10" db="EMBL/GenBank/DDBJ databases">
        <authorList>
            <person name="de Groot N.N."/>
        </authorList>
    </citation>
    <scope>NUCLEOTIDE SEQUENCE [LARGE SCALE GENOMIC DNA]</scope>
    <source>
        <strain evidence="2 3">DSM 16619</strain>
    </source>
</reference>
<evidence type="ECO:0000313" key="2">
    <source>
        <dbReference type="EMBL" id="SDC49449.1"/>
    </source>
</evidence>
<protein>
    <submittedName>
        <fullName evidence="2">Uncharacterized protein</fullName>
    </submittedName>
</protein>
<gene>
    <name evidence="2" type="ORF">SAMN05192589_102307</name>
</gene>
<sequence>MPRGDKSAYTDKQKRQAEHIEDSYENRGLSKPEAERRAWATVNKDSGGGKKSGSARGKSTR</sequence>
<organism evidence="2 3">
    <name type="scientific">Paracidovorax valerianellae</name>
    <dbReference type="NCBI Taxonomy" id="187868"/>
    <lineage>
        <taxon>Bacteria</taxon>
        <taxon>Pseudomonadati</taxon>
        <taxon>Pseudomonadota</taxon>
        <taxon>Betaproteobacteria</taxon>
        <taxon>Burkholderiales</taxon>
        <taxon>Comamonadaceae</taxon>
        <taxon>Paracidovorax</taxon>
    </lineage>
</organism>
<evidence type="ECO:0000256" key="1">
    <source>
        <dbReference type="SAM" id="MobiDB-lite"/>
    </source>
</evidence>
<name>A0A1G6M1V5_9BURK</name>